<evidence type="ECO:0000256" key="11">
    <source>
        <dbReference type="HAMAP-Rule" id="MF_01838"/>
    </source>
</evidence>
<dbReference type="NCBIfam" id="NF010177">
    <property type="entry name" value="PRK13656.1"/>
    <property type="match status" value="1"/>
</dbReference>
<dbReference type="eggNOG" id="COG3007">
    <property type="taxonomic scope" value="Bacteria"/>
</dbReference>
<dbReference type="NCBIfam" id="NF043048">
    <property type="entry name" value="EnoyACPredFabV"/>
    <property type="match status" value="1"/>
</dbReference>
<keyword evidence="5 11" id="KW-0520">NAD</keyword>
<feature type="domain" description="Trans-2-enoyl-CoA reductase-like NAD(P)H binding" evidence="14">
    <location>
        <begin position="2"/>
        <end position="79"/>
    </location>
</feature>
<dbReference type="PANTHER" id="PTHR37480">
    <property type="entry name" value="ENOYL-[ACYL-CARRIER-PROTEIN] REDUCTASE [NADH]"/>
    <property type="match status" value="1"/>
</dbReference>
<dbReference type="InterPro" id="IPR024910">
    <property type="entry name" value="Enoyl-CoA_Rdtase_cat_dom"/>
</dbReference>
<dbReference type="EC" id="1.3.1.9" evidence="11"/>
<comment type="catalytic activity">
    <reaction evidence="9 11">
        <text>a 2,3-saturated acyl-[ACP] + NAD(+) = a (2E)-enoyl-[ACP] + NADH + H(+)</text>
        <dbReference type="Rhea" id="RHEA:10240"/>
        <dbReference type="Rhea" id="RHEA-COMP:9925"/>
        <dbReference type="Rhea" id="RHEA-COMP:9926"/>
        <dbReference type="ChEBI" id="CHEBI:15378"/>
        <dbReference type="ChEBI" id="CHEBI:57540"/>
        <dbReference type="ChEBI" id="CHEBI:57945"/>
        <dbReference type="ChEBI" id="CHEBI:78784"/>
        <dbReference type="ChEBI" id="CHEBI:78785"/>
        <dbReference type="EC" id="1.3.1.9"/>
    </reaction>
</comment>
<feature type="domain" description="Enoyl reductase FAD binding" evidence="12">
    <location>
        <begin position="327"/>
        <end position="389"/>
    </location>
</feature>
<feature type="domain" description="Trans-2-enoyl-CoA reductase catalytic" evidence="13">
    <location>
        <begin position="82"/>
        <end position="317"/>
    </location>
</feature>
<feature type="site" description="Plays an important role in discriminating NADH against NADPH" evidence="11">
    <location>
        <position position="75"/>
    </location>
</feature>
<evidence type="ECO:0000256" key="6">
    <source>
        <dbReference type="ARBA" id="ARBA00023098"/>
    </source>
</evidence>
<evidence type="ECO:0000256" key="2">
    <source>
        <dbReference type="ARBA" id="ARBA00022516"/>
    </source>
</evidence>
<comment type="pathway">
    <text evidence="11">Lipid metabolism; fatty acid biosynthesis.</text>
</comment>
<dbReference type="HAMAP" id="MF_01838">
    <property type="entry name" value="FabV_reductase"/>
    <property type="match status" value="1"/>
</dbReference>
<evidence type="ECO:0000259" key="12">
    <source>
        <dbReference type="Pfam" id="PF07055"/>
    </source>
</evidence>
<evidence type="ECO:0000313" key="15">
    <source>
        <dbReference type="EMBL" id="EPE37685.1"/>
    </source>
</evidence>
<comment type="function">
    <text evidence="11">Involved in the final reduction of the elongation cycle of fatty acid synthesis (FAS II). Catalyzes the reduction of a carbon-carbon double bond in an enoyl moiety that is covalently linked to an acyl carrier protein (ACP).</text>
</comment>
<keyword evidence="3 11" id="KW-0276">Fatty acid metabolism</keyword>
<dbReference type="PATRIC" id="fig|1236703.3.peg.131"/>
<dbReference type="RefSeq" id="WP_016503483.1">
    <property type="nucleotide sequence ID" value="NZ_AMSD01000001.1"/>
</dbReference>
<keyword evidence="2 11" id="KW-0444">Lipid biosynthesis</keyword>
<evidence type="ECO:0000256" key="5">
    <source>
        <dbReference type="ARBA" id="ARBA00023027"/>
    </source>
</evidence>
<dbReference type="Pfam" id="PF12241">
    <property type="entry name" value="Enoyl_reductase"/>
    <property type="match status" value="1"/>
</dbReference>
<evidence type="ECO:0000313" key="16">
    <source>
        <dbReference type="Proteomes" id="UP000053688"/>
    </source>
</evidence>
<evidence type="ECO:0000256" key="3">
    <source>
        <dbReference type="ARBA" id="ARBA00022832"/>
    </source>
</evidence>
<evidence type="ECO:0000256" key="8">
    <source>
        <dbReference type="ARBA" id="ARBA00048302"/>
    </source>
</evidence>
<dbReference type="InterPro" id="IPR050048">
    <property type="entry name" value="FabV-like_NADH_b"/>
</dbReference>
<feature type="binding site" evidence="11">
    <location>
        <begin position="139"/>
        <end position="140"/>
    </location>
    <ligand>
        <name>NAD(+)</name>
        <dbReference type="ChEBI" id="CHEBI:57540"/>
    </ligand>
</feature>
<dbReference type="GO" id="GO:0050343">
    <property type="term" value="F:trans-2-enoyl-CoA reductase (NADH) activity"/>
    <property type="evidence" value="ECO:0007669"/>
    <property type="project" value="UniProtKB-EC"/>
</dbReference>
<proteinExistence type="inferred from homology"/>
<evidence type="ECO:0000256" key="9">
    <source>
        <dbReference type="ARBA" id="ARBA00048572"/>
    </source>
</evidence>
<comment type="catalytic activity">
    <reaction evidence="8">
        <text>a 2,3-saturated acyl-CoA + NAD(+) = a (2E)-enoyl-CoA + NADH + H(+)</text>
        <dbReference type="Rhea" id="RHEA:18177"/>
        <dbReference type="ChEBI" id="CHEBI:15378"/>
        <dbReference type="ChEBI" id="CHEBI:57540"/>
        <dbReference type="ChEBI" id="CHEBI:57945"/>
        <dbReference type="ChEBI" id="CHEBI:58856"/>
        <dbReference type="ChEBI" id="CHEBI:65111"/>
        <dbReference type="EC" id="1.3.1.44"/>
    </reaction>
</comment>
<accession>S3DJ01</accession>
<reference evidence="15 16" key="1">
    <citation type="journal article" date="2014" name="Environ. Microbiol.">
        <title>Genomic signatures of obligate host dependence in the luminous bacterial symbiont of a vertebrate.</title>
        <authorList>
            <person name="Hendry T.A."/>
            <person name="de Wet J.R."/>
            <person name="Dunlap P.V."/>
        </authorList>
    </citation>
    <scope>NUCLEOTIDE SEQUENCE [LARGE SCALE GENOMIC DNA]</scope>
    <source>
        <strain evidence="15 16">Akat1</strain>
    </source>
</reference>
<dbReference type="InterPro" id="IPR024906">
    <property type="entry name" value="Eno_Rdtase_FAD-bd_dom"/>
</dbReference>
<organism evidence="15 16">
    <name type="scientific">Candidatus Photodesmus katoptron Akat1</name>
    <dbReference type="NCBI Taxonomy" id="1236703"/>
    <lineage>
        <taxon>Bacteria</taxon>
        <taxon>Pseudomonadati</taxon>
        <taxon>Pseudomonadota</taxon>
        <taxon>Gammaproteobacteria</taxon>
        <taxon>Vibrionales</taxon>
        <taxon>Vibrionaceae</taxon>
        <taxon>Candidatus Photodesmus</taxon>
    </lineage>
</organism>
<dbReference type="InterPro" id="IPR010758">
    <property type="entry name" value="Trans-2-enoyl-CoA_reductase"/>
</dbReference>
<dbReference type="AlphaFoldDB" id="S3DJ01"/>
<evidence type="ECO:0000256" key="10">
    <source>
        <dbReference type="ARBA" id="ARBA00060887"/>
    </source>
</evidence>
<evidence type="ECO:0000259" key="13">
    <source>
        <dbReference type="Pfam" id="PF12241"/>
    </source>
</evidence>
<name>S3DJ01_9GAMM</name>
<feature type="binding site" evidence="11">
    <location>
        <begin position="48"/>
        <end position="53"/>
    </location>
    <ligand>
        <name>NAD(+)</name>
        <dbReference type="ChEBI" id="CHEBI:57540"/>
    </ligand>
</feature>
<feature type="binding site" evidence="11">
    <location>
        <begin position="274"/>
        <end position="276"/>
    </location>
    <ligand>
        <name>NAD(+)</name>
        <dbReference type="ChEBI" id="CHEBI:57540"/>
    </ligand>
</feature>
<dbReference type="EMBL" id="AMSD01000001">
    <property type="protein sequence ID" value="EPE37685.1"/>
    <property type="molecule type" value="Genomic_DNA"/>
</dbReference>
<dbReference type="FunFam" id="3.40.50.720:FF:000221">
    <property type="entry name" value="Enoyl-[acyl-carrier-protein] reductase [NADH]"/>
    <property type="match status" value="1"/>
</dbReference>
<sequence>MIIKPKIRGFVCTTAHPIGCEVNVKKQIAYTKKQGIIQNIAKRVLIIGSSSGYGLSSRIALAFGGNASTIGIFFEKPETEKKTGTAGFYNAMALDKIANQAGLYSKSLNGDAFSDSVKKKTIKLIKEDLGQIDMLVYSLASPIRQLPETGKIIRSVLKPIGKTYTSIAVDTNKDLIVKANIQPATQAEIKDTVTVMGGGDWELWINALLDANVLAKGCKTIAYSYIGTEITWPIYWNGTIGKAKKHLEYTASLLNKKLSTIISGSANIVVLKSVITQASSAIPIMPLYISIVFKEMRKKGIHEGCIENIYRLFSQHLHTKKTLSSNIDSENRLRLDDWELREDIQQNCYKIWSNITSENLKELSDYSEYKQEFLGLFGFGLKEVNYEKSINLLEIK</sequence>
<dbReference type="UniPathway" id="UPA00094"/>
<dbReference type="GO" id="GO:0051287">
    <property type="term" value="F:NAD binding"/>
    <property type="evidence" value="ECO:0007669"/>
    <property type="project" value="UniProtKB-UniRule"/>
</dbReference>
<evidence type="ECO:0000259" key="14">
    <source>
        <dbReference type="Pfam" id="PF12242"/>
    </source>
</evidence>
<feature type="active site" description="Proton donor" evidence="11">
    <location>
        <position position="235"/>
    </location>
</feature>
<evidence type="ECO:0000256" key="1">
    <source>
        <dbReference type="ARBA" id="ARBA00011245"/>
    </source>
</evidence>
<feature type="binding site" evidence="11">
    <location>
        <begin position="111"/>
        <end position="112"/>
    </location>
    <ligand>
        <name>NAD(+)</name>
        <dbReference type="ChEBI" id="CHEBI:57540"/>
    </ligand>
</feature>
<keyword evidence="16" id="KW-1185">Reference proteome</keyword>
<comment type="caution">
    <text evidence="15">The sequence shown here is derived from an EMBL/GenBank/DDBJ whole genome shotgun (WGS) entry which is preliminary data.</text>
</comment>
<feature type="binding site" evidence="11">
    <location>
        <position position="225"/>
    </location>
    <ligand>
        <name>substrate</name>
    </ligand>
</feature>
<evidence type="ECO:0000256" key="7">
    <source>
        <dbReference type="ARBA" id="ARBA00023160"/>
    </source>
</evidence>
<dbReference type="STRING" id="28176.CF66_2285"/>
<keyword evidence="7 11" id="KW-0275">Fatty acid biosynthesis</keyword>
<dbReference type="PANTHER" id="PTHR37480:SF1">
    <property type="entry name" value="ENOYL-[ACYL-CARRIER-PROTEIN] REDUCTASE [NADH]"/>
    <property type="match status" value="1"/>
</dbReference>
<dbReference type="GO" id="GO:0006633">
    <property type="term" value="P:fatty acid biosynthetic process"/>
    <property type="evidence" value="ECO:0007669"/>
    <property type="project" value="UniProtKB-UniRule"/>
</dbReference>
<feature type="binding site" evidence="11">
    <location>
        <position position="244"/>
    </location>
    <ligand>
        <name>NAD(+)</name>
        <dbReference type="ChEBI" id="CHEBI:57540"/>
    </ligand>
</feature>
<comment type="subunit">
    <text evidence="1 11">Monomer.</text>
</comment>
<evidence type="ECO:0000256" key="4">
    <source>
        <dbReference type="ARBA" id="ARBA00023002"/>
    </source>
</evidence>
<keyword evidence="6 11" id="KW-0443">Lipid metabolism</keyword>
<dbReference type="GO" id="GO:0004318">
    <property type="term" value="F:enoyl-[acyl-carrier-protein] reductase (NADH) activity"/>
    <property type="evidence" value="ECO:0007669"/>
    <property type="project" value="UniProtKB-UniRule"/>
</dbReference>
<gene>
    <name evidence="11" type="primary">fabV</name>
    <name evidence="15" type="ORF">O1U_0143</name>
</gene>
<keyword evidence="4 11" id="KW-0560">Oxidoreductase</keyword>
<dbReference type="Pfam" id="PF07055">
    <property type="entry name" value="Eno-Rase_FAD_bd"/>
    <property type="match status" value="1"/>
</dbReference>
<dbReference type="Pfam" id="PF12242">
    <property type="entry name" value="Eno-Rase_NADH_b"/>
    <property type="match status" value="1"/>
</dbReference>
<feature type="binding site" evidence="11">
    <location>
        <begin position="74"/>
        <end position="75"/>
    </location>
    <ligand>
        <name>NAD(+)</name>
        <dbReference type="ChEBI" id="CHEBI:57540"/>
    </ligand>
</feature>
<comment type="similarity">
    <text evidence="10 11">Belongs to the TER reductase family.</text>
</comment>
<protein>
    <recommendedName>
        <fullName evidence="11">Enoyl-[acyl-carrier-protein] reductase [NADH]</fullName>
        <shortName evidence="11">ENR</shortName>
        <ecNumber evidence="11">1.3.1.9</ecNumber>
    </recommendedName>
</protein>
<dbReference type="Proteomes" id="UP000053688">
    <property type="component" value="Unassembled WGS sequence"/>
</dbReference>
<dbReference type="Gene3D" id="3.40.50.720">
    <property type="entry name" value="NAD(P)-binding Rossmann-like Domain"/>
    <property type="match status" value="1"/>
</dbReference>